<proteinExistence type="evidence at transcript level"/>
<dbReference type="EMBL" id="DQ677582">
    <property type="protein sequence ID" value="ABI35688.1"/>
    <property type="molecule type" value="mRNA"/>
</dbReference>
<protein>
    <submittedName>
        <fullName evidence="1">NTP-binding protein</fullName>
    </submittedName>
</protein>
<feature type="non-terminal residue" evidence="1">
    <location>
        <position position="186"/>
    </location>
</feature>
<dbReference type="AlphaFoldDB" id="C6EMZ4"/>
<feature type="non-terminal residue" evidence="1">
    <location>
        <position position="1"/>
    </location>
</feature>
<evidence type="ECO:0000313" key="1">
    <source>
        <dbReference type="EMBL" id="ABI35688.1"/>
    </source>
</evidence>
<accession>C6EMZ4</accession>
<name>C6EMZ4_9ZZZZ</name>
<reference evidence="1" key="1">
    <citation type="submission" date="2006-06" db="EMBL/GenBank/DDBJ databases">
        <title>A novel RNA virus isolated from Eriocheir sinensis.</title>
        <authorList>
            <person name="Zhang S."/>
        </authorList>
    </citation>
    <scope>NUCLEOTIDE SEQUENCE</scope>
</reference>
<sequence>EFVAEGISPMLDDNREATINAIFNLDPSNARVDVEDLVRQVQQVKFARFDESVRFKNALSQERLSIPWSRSLYVTLLRLAKYYEDFENTFDDIVGLKPVPLPNFEDSTNGYSKVRIAKLEPTSYVLFGPPGIGKSTIVEELKGLDLEGGKAVDEAYKREYPVIGAAGYQPEDFDPTRFTNVLLFDD</sequence>
<organism evidence="1">
    <name type="scientific">uncultured organism</name>
    <dbReference type="NCBI Taxonomy" id="155900"/>
    <lineage>
        <taxon>unclassified sequences</taxon>
        <taxon>environmental samples</taxon>
    </lineage>
</organism>